<name>A0A0D0JE31_AGRTU</name>
<accession>A0A0D0JE31</accession>
<dbReference type="Gene3D" id="3.90.1300.10">
    <property type="entry name" value="Amidase signature (AS) domain"/>
    <property type="match status" value="1"/>
</dbReference>
<proteinExistence type="inferred from homology"/>
<organism evidence="3 4">
    <name type="scientific">Agrobacterium tumefaciens</name>
    <dbReference type="NCBI Taxonomy" id="358"/>
    <lineage>
        <taxon>Bacteria</taxon>
        <taxon>Pseudomonadati</taxon>
        <taxon>Pseudomonadota</taxon>
        <taxon>Alphaproteobacteria</taxon>
        <taxon>Hyphomicrobiales</taxon>
        <taxon>Rhizobiaceae</taxon>
        <taxon>Rhizobium/Agrobacterium group</taxon>
        <taxon>Agrobacterium</taxon>
        <taxon>Agrobacterium tumefaciens complex</taxon>
    </lineage>
</organism>
<dbReference type="GO" id="GO:0003824">
    <property type="term" value="F:catalytic activity"/>
    <property type="evidence" value="ECO:0007669"/>
    <property type="project" value="InterPro"/>
</dbReference>
<protein>
    <submittedName>
        <fullName evidence="3">Amidase</fullName>
    </submittedName>
</protein>
<dbReference type="InterPro" id="IPR023631">
    <property type="entry name" value="Amidase_dom"/>
</dbReference>
<dbReference type="PANTHER" id="PTHR11895">
    <property type="entry name" value="TRANSAMIDASE"/>
    <property type="match status" value="1"/>
</dbReference>
<dbReference type="OrthoDB" id="9777859at2"/>
<dbReference type="EMBL" id="JXQV01000005">
    <property type="protein sequence ID" value="KIQ04210.1"/>
    <property type="molecule type" value="Genomic_DNA"/>
</dbReference>
<feature type="domain" description="Amidase" evidence="2">
    <location>
        <begin position="28"/>
        <end position="456"/>
    </location>
</feature>
<evidence type="ECO:0000256" key="1">
    <source>
        <dbReference type="ARBA" id="ARBA00009199"/>
    </source>
</evidence>
<dbReference type="InterPro" id="IPR036928">
    <property type="entry name" value="AS_sf"/>
</dbReference>
<gene>
    <name evidence="3" type="ORF">RU07_06160</name>
</gene>
<comment type="caution">
    <text evidence="3">The sequence shown here is derived from an EMBL/GenBank/DDBJ whole genome shotgun (WGS) entry which is preliminary data.</text>
</comment>
<comment type="similarity">
    <text evidence="1">Belongs to the amidase family.</text>
</comment>
<dbReference type="PANTHER" id="PTHR11895:SF7">
    <property type="entry name" value="GLUTAMYL-TRNA(GLN) AMIDOTRANSFERASE SUBUNIT A, MITOCHONDRIAL"/>
    <property type="match status" value="1"/>
</dbReference>
<dbReference type="InterPro" id="IPR000120">
    <property type="entry name" value="Amidase"/>
</dbReference>
<dbReference type="AlphaFoldDB" id="A0A0D0JE31"/>
<evidence type="ECO:0000313" key="3">
    <source>
        <dbReference type="EMBL" id="KIQ04210.1"/>
    </source>
</evidence>
<reference evidence="3 4" key="1">
    <citation type="submission" date="2014-12" db="EMBL/GenBank/DDBJ databases">
        <title>16Stimator: statistical estimation of ribosomal gene copy numbers from draft genome assemblies.</title>
        <authorList>
            <person name="Perisin M.A."/>
            <person name="Vetter M."/>
            <person name="Gilbert J.A."/>
            <person name="Bergelson J."/>
        </authorList>
    </citation>
    <scope>NUCLEOTIDE SEQUENCE [LARGE SCALE GENOMIC DNA]</scope>
    <source>
        <strain evidence="3 4">MEJ076</strain>
    </source>
</reference>
<dbReference type="SUPFAM" id="SSF75304">
    <property type="entry name" value="Amidase signature (AS) enzymes"/>
    <property type="match status" value="1"/>
</dbReference>
<evidence type="ECO:0000259" key="2">
    <source>
        <dbReference type="Pfam" id="PF01425"/>
    </source>
</evidence>
<evidence type="ECO:0000313" key="4">
    <source>
        <dbReference type="Proteomes" id="UP000035017"/>
    </source>
</evidence>
<dbReference type="Pfam" id="PF01425">
    <property type="entry name" value="Amidase"/>
    <property type="match status" value="1"/>
</dbReference>
<sequence length="479" mass="50488">MNMSAQTAPSDGLALAEQIRKGILSPGEALNDAIERVKKVNPQLNAIAEELFEQAAERVASGPIEGPFGGVPILVKDLFTPVVGARMTNGSLLCKDVVAPFDAELVTRIRKAGFTIFGTTTSPEFGSSYTTESRLFGASRNPWSIDHICGGSSGAAAAMVAARVSPIAHGNDGGGSLRVPASACGVFGLKPSRGLTPMGPAVGEGWAGMSTSHVITLSVRDSAAVLDQLAGADLGAPYAAPHYDGTFLSAATGAPPKGLRIGLVKHLSPWTSHADCVDAVSNTAKLCEDLGHHVEEVALPVDALEFYDTVFTIIGSQTRSMLTMMGRMAGHPMDEQALEPRHRLLLQKKGQMSGADYSAAVDYLHAFGRRMGGLMNRFDVILSPTMAQPPALIDTMKVDEHQSIGDLIETFHSFSPFTALFNASGQPAMSVPLHWNAQGLPIGSHFAAAFGGERLLYALAAQLELAQPWARRVPPLSAL</sequence>
<dbReference type="Proteomes" id="UP000035017">
    <property type="component" value="Unassembled WGS sequence"/>
</dbReference>